<gene>
    <name evidence="2" type="ORF">PROFUN_09257</name>
</gene>
<evidence type="ECO:0000256" key="1">
    <source>
        <dbReference type="SAM" id="MobiDB-lite"/>
    </source>
</evidence>
<dbReference type="EMBL" id="MDYQ01000060">
    <property type="protein sequence ID" value="PRP84584.1"/>
    <property type="molecule type" value="Genomic_DNA"/>
</dbReference>
<evidence type="ECO:0000313" key="2">
    <source>
        <dbReference type="EMBL" id="PRP84584.1"/>
    </source>
</evidence>
<sequence>MSPSSSREASHVTGLSTNAKTTNPRDFTEANMTTTEEEHTYTCRMSLQGPPYLLTIANKRMSITHIENQKTVFDLPLSAITGTRINRVLQHIAISVPLRQQTPFALSLYTRSCEDIQKQLSSVQNDILQRRMAIIQTVTGLKESIEASIPTIRQNLSRQISCQEELKEILVPFAYLLKNVRDLSAFDYSRNTRDIRCILPRLLSMGKNMKGPIVQMKAGSFESQRELLQLAEDIAKTCEEFLDLVTEDTDRRTASIERENYRPISV</sequence>
<name>A0A2P6NKV0_9EUKA</name>
<feature type="compositionally biased region" description="Polar residues" evidence="1">
    <location>
        <begin position="1"/>
        <end position="34"/>
    </location>
</feature>
<keyword evidence="3" id="KW-1185">Reference proteome</keyword>
<protein>
    <submittedName>
        <fullName evidence="2">Uncharacterized protein</fullName>
    </submittedName>
</protein>
<dbReference type="InParanoid" id="A0A2P6NKV0"/>
<proteinExistence type="predicted"/>
<comment type="caution">
    <text evidence="2">The sequence shown here is derived from an EMBL/GenBank/DDBJ whole genome shotgun (WGS) entry which is preliminary data.</text>
</comment>
<accession>A0A2P6NKV0</accession>
<reference evidence="2 3" key="1">
    <citation type="journal article" date="2018" name="Genome Biol. Evol.">
        <title>Multiple Roots of Fruiting Body Formation in Amoebozoa.</title>
        <authorList>
            <person name="Hillmann F."/>
            <person name="Forbes G."/>
            <person name="Novohradska S."/>
            <person name="Ferling I."/>
            <person name="Riege K."/>
            <person name="Groth M."/>
            <person name="Westermann M."/>
            <person name="Marz M."/>
            <person name="Spaller T."/>
            <person name="Winckler T."/>
            <person name="Schaap P."/>
            <person name="Glockner G."/>
        </authorList>
    </citation>
    <scope>NUCLEOTIDE SEQUENCE [LARGE SCALE GENOMIC DNA]</scope>
    <source>
        <strain evidence="2 3">Jena</strain>
    </source>
</reference>
<organism evidence="2 3">
    <name type="scientific">Planoprotostelium fungivorum</name>
    <dbReference type="NCBI Taxonomy" id="1890364"/>
    <lineage>
        <taxon>Eukaryota</taxon>
        <taxon>Amoebozoa</taxon>
        <taxon>Evosea</taxon>
        <taxon>Variosea</taxon>
        <taxon>Cavosteliida</taxon>
        <taxon>Cavosteliaceae</taxon>
        <taxon>Planoprotostelium</taxon>
    </lineage>
</organism>
<feature type="region of interest" description="Disordered" evidence="1">
    <location>
        <begin position="1"/>
        <end position="39"/>
    </location>
</feature>
<dbReference type="Proteomes" id="UP000241769">
    <property type="component" value="Unassembled WGS sequence"/>
</dbReference>
<dbReference type="AlphaFoldDB" id="A0A2P6NKV0"/>
<evidence type="ECO:0000313" key="3">
    <source>
        <dbReference type="Proteomes" id="UP000241769"/>
    </source>
</evidence>